<dbReference type="InterPro" id="IPR039420">
    <property type="entry name" value="WalR-like"/>
</dbReference>
<comment type="caution">
    <text evidence="6">The sequence shown here is derived from an EMBL/GenBank/DDBJ whole genome shotgun (WGS) entry which is preliminary data.</text>
</comment>
<dbReference type="SMART" id="SM00448">
    <property type="entry name" value="REC"/>
    <property type="match status" value="1"/>
</dbReference>
<dbReference type="Pfam" id="PF00072">
    <property type="entry name" value="Response_reg"/>
    <property type="match status" value="1"/>
</dbReference>
<dbReference type="GO" id="GO:0000160">
    <property type="term" value="P:phosphorelay signal transduction system"/>
    <property type="evidence" value="ECO:0007669"/>
    <property type="project" value="InterPro"/>
</dbReference>
<evidence type="ECO:0000256" key="3">
    <source>
        <dbReference type="PROSITE-ProRule" id="PRU00169"/>
    </source>
</evidence>
<accession>A0A369L8Q7</accession>
<dbReference type="PROSITE" id="PS50043">
    <property type="entry name" value="HTH_LUXR_2"/>
    <property type="match status" value="1"/>
</dbReference>
<gene>
    <name evidence="6" type="ORF">C1880_03860</name>
</gene>
<dbReference type="PROSITE" id="PS50110">
    <property type="entry name" value="RESPONSE_REGULATORY"/>
    <property type="match status" value="1"/>
</dbReference>
<dbReference type="EMBL" id="PPTP01000003">
    <property type="protein sequence ID" value="RDB56041.1"/>
    <property type="molecule type" value="Genomic_DNA"/>
</dbReference>
<evidence type="ECO:0000313" key="6">
    <source>
        <dbReference type="EMBL" id="RDB56041.1"/>
    </source>
</evidence>
<dbReference type="PANTHER" id="PTHR43214">
    <property type="entry name" value="TWO-COMPONENT RESPONSE REGULATOR"/>
    <property type="match status" value="1"/>
</dbReference>
<keyword evidence="2 6" id="KW-0238">DNA-binding</keyword>
<dbReference type="SMART" id="SM00421">
    <property type="entry name" value="HTH_LUXR"/>
    <property type="match status" value="1"/>
</dbReference>
<proteinExistence type="predicted"/>
<feature type="modified residue" description="4-aspartylphosphate" evidence="3">
    <location>
        <position position="54"/>
    </location>
</feature>
<organism evidence="6 7">
    <name type="scientific">Senegalimassilia anaerobia</name>
    <dbReference type="NCBI Taxonomy" id="1473216"/>
    <lineage>
        <taxon>Bacteria</taxon>
        <taxon>Bacillati</taxon>
        <taxon>Actinomycetota</taxon>
        <taxon>Coriobacteriia</taxon>
        <taxon>Coriobacteriales</taxon>
        <taxon>Coriobacteriaceae</taxon>
        <taxon>Senegalimassilia</taxon>
    </lineage>
</organism>
<dbReference type="STRING" id="1034345.GCA_000236865_00324"/>
<dbReference type="OrthoDB" id="9808843at2"/>
<dbReference type="PANTHER" id="PTHR43214:SF37">
    <property type="entry name" value="TRANSCRIPTIONAL REGULATORY PROTEIN YDFI"/>
    <property type="match status" value="1"/>
</dbReference>
<sequence>MISVVLADDHVVVRTGIKMLLDADPDIEVAAEAAEGTEAYSLVARYKPDVLLFDISMPPGQSGLIACEKTAKDFPDTKVVILTMFAEPEYLLYTLRGGAAGYVLKNSTPEQLRQAVHDVANGGSYIHPTMIELLAKHAAGGSNDPSIQQLSSRELEILQLIARGHTNKEISTMMFLSVKTVEAHRSKIYKKLHLKTRADAVDYALRHKLLDL</sequence>
<dbReference type="InterPro" id="IPR000792">
    <property type="entry name" value="Tscrpt_reg_LuxR_C"/>
</dbReference>
<dbReference type="Proteomes" id="UP000253792">
    <property type="component" value="Unassembled WGS sequence"/>
</dbReference>
<dbReference type="AlphaFoldDB" id="A0A369L8Q7"/>
<dbReference type="Pfam" id="PF00196">
    <property type="entry name" value="GerE"/>
    <property type="match status" value="1"/>
</dbReference>
<feature type="domain" description="Response regulatory" evidence="5">
    <location>
        <begin position="3"/>
        <end position="120"/>
    </location>
</feature>
<keyword evidence="1 3" id="KW-0597">Phosphoprotein</keyword>
<protein>
    <submittedName>
        <fullName evidence="6">DNA-binding response regulator</fullName>
    </submittedName>
</protein>
<dbReference type="RefSeq" id="WP_114620375.1">
    <property type="nucleotide sequence ID" value="NZ_PPTP01000003.1"/>
</dbReference>
<keyword evidence="7" id="KW-1185">Reference proteome</keyword>
<evidence type="ECO:0000259" key="5">
    <source>
        <dbReference type="PROSITE" id="PS50110"/>
    </source>
</evidence>
<reference evidence="6 7" key="1">
    <citation type="journal article" date="2018" name="Elife">
        <title>Discovery and characterization of a prevalent human gut bacterial enzyme sufficient for the inactivation of a family of plant toxins.</title>
        <authorList>
            <person name="Koppel N."/>
            <person name="Bisanz J.E."/>
            <person name="Pandelia M.E."/>
            <person name="Turnbaugh P.J."/>
            <person name="Balskus E.P."/>
        </authorList>
    </citation>
    <scope>NUCLEOTIDE SEQUENCE [LARGE SCALE GENOMIC DNA]</scope>
    <source>
        <strain evidence="7">anaerobia AP69FAA</strain>
    </source>
</reference>
<dbReference type="CDD" id="cd17535">
    <property type="entry name" value="REC_NarL-like"/>
    <property type="match status" value="1"/>
</dbReference>
<evidence type="ECO:0000259" key="4">
    <source>
        <dbReference type="PROSITE" id="PS50043"/>
    </source>
</evidence>
<evidence type="ECO:0000256" key="2">
    <source>
        <dbReference type="ARBA" id="ARBA00023125"/>
    </source>
</evidence>
<dbReference type="InterPro" id="IPR058245">
    <property type="entry name" value="NreC/VraR/RcsB-like_REC"/>
</dbReference>
<dbReference type="GO" id="GO:0006355">
    <property type="term" value="P:regulation of DNA-templated transcription"/>
    <property type="evidence" value="ECO:0007669"/>
    <property type="project" value="InterPro"/>
</dbReference>
<dbReference type="GO" id="GO:0003677">
    <property type="term" value="F:DNA binding"/>
    <property type="evidence" value="ECO:0007669"/>
    <property type="project" value="UniProtKB-KW"/>
</dbReference>
<dbReference type="SUPFAM" id="SSF46894">
    <property type="entry name" value="C-terminal effector domain of the bipartite response regulators"/>
    <property type="match status" value="1"/>
</dbReference>
<dbReference type="SUPFAM" id="SSF52172">
    <property type="entry name" value="CheY-like"/>
    <property type="match status" value="1"/>
</dbReference>
<dbReference type="InterPro" id="IPR016032">
    <property type="entry name" value="Sig_transdc_resp-reg_C-effctor"/>
</dbReference>
<dbReference type="Gene3D" id="3.40.50.2300">
    <property type="match status" value="1"/>
</dbReference>
<feature type="domain" description="HTH luxR-type" evidence="4">
    <location>
        <begin position="143"/>
        <end position="208"/>
    </location>
</feature>
<evidence type="ECO:0000256" key="1">
    <source>
        <dbReference type="ARBA" id="ARBA00022553"/>
    </source>
</evidence>
<evidence type="ECO:0000313" key="7">
    <source>
        <dbReference type="Proteomes" id="UP000253792"/>
    </source>
</evidence>
<dbReference type="InterPro" id="IPR001789">
    <property type="entry name" value="Sig_transdc_resp-reg_receiver"/>
</dbReference>
<dbReference type="InterPro" id="IPR011006">
    <property type="entry name" value="CheY-like_superfamily"/>
</dbReference>
<dbReference type="CDD" id="cd06170">
    <property type="entry name" value="LuxR_C_like"/>
    <property type="match status" value="1"/>
</dbReference>
<dbReference type="PRINTS" id="PR00038">
    <property type="entry name" value="HTHLUXR"/>
</dbReference>
<name>A0A369L8Q7_9ACTN</name>